<organism evidence="6 7">
    <name type="scientific">Anolis carolinensis</name>
    <name type="common">Green anole</name>
    <name type="synonym">American chameleon</name>
    <dbReference type="NCBI Taxonomy" id="28377"/>
    <lineage>
        <taxon>Eukaryota</taxon>
        <taxon>Metazoa</taxon>
        <taxon>Chordata</taxon>
        <taxon>Craniata</taxon>
        <taxon>Vertebrata</taxon>
        <taxon>Euteleostomi</taxon>
        <taxon>Lepidosauria</taxon>
        <taxon>Squamata</taxon>
        <taxon>Bifurcata</taxon>
        <taxon>Unidentata</taxon>
        <taxon>Episquamata</taxon>
        <taxon>Toxicofera</taxon>
        <taxon>Iguania</taxon>
        <taxon>Dactyloidae</taxon>
        <taxon>Anolis</taxon>
    </lineage>
</organism>
<keyword evidence="7" id="KW-1185">Reference proteome</keyword>
<dbReference type="MEROPS" id="I25.011"/>
<dbReference type="eggNOG" id="ENOG502SC50">
    <property type="taxonomic scope" value="Eukaryota"/>
</dbReference>
<proteinExistence type="inferred from homology"/>
<dbReference type="InterPro" id="IPR046350">
    <property type="entry name" value="Cystatin_sf"/>
</dbReference>
<reference evidence="6" key="2">
    <citation type="submission" date="2025-08" db="UniProtKB">
        <authorList>
            <consortium name="Ensembl"/>
        </authorList>
    </citation>
    <scope>IDENTIFICATION</scope>
</reference>
<dbReference type="Ensembl" id="ENSACAT00000021210.3">
    <property type="protein sequence ID" value="ENSACAP00000017815.2"/>
    <property type="gene ID" value="ENSACAG00000021112.3"/>
</dbReference>
<dbReference type="GO" id="GO:0031982">
    <property type="term" value="C:vesicle"/>
    <property type="evidence" value="ECO:0000318"/>
    <property type="project" value="GO_Central"/>
</dbReference>
<keyword evidence="3" id="KW-0789">Thiol protease inhibitor</keyword>
<dbReference type="AlphaFoldDB" id="G1KUP2"/>
<dbReference type="HOGENOM" id="CLU_118168_0_1_1"/>
<dbReference type="InterPro" id="IPR000010">
    <property type="entry name" value="Cystatin_dom"/>
</dbReference>
<name>G1KUP2_ANOCA</name>
<accession>G1KUP2</accession>
<reference evidence="6 7" key="1">
    <citation type="submission" date="2009-12" db="EMBL/GenBank/DDBJ databases">
        <title>The Genome Sequence of Anolis carolinensis (Green Anole Lizard).</title>
        <authorList>
            <consortium name="The Genome Sequencing Platform"/>
            <person name="Di Palma F."/>
            <person name="Alfoldi J."/>
            <person name="Heiman D."/>
            <person name="Young S."/>
            <person name="Grabherr M."/>
            <person name="Johnson J."/>
            <person name="Lander E.S."/>
            <person name="Lindblad-Toh K."/>
        </authorList>
    </citation>
    <scope>NUCLEOTIDE SEQUENCE [LARGE SCALE GENOMIC DNA]</scope>
    <source>
        <strain evidence="6 7">JBL SC #1</strain>
    </source>
</reference>
<feature type="domain" description="Cystatin" evidence="5">
    <location>
        <begin position="34"/>
        <end position="144"/>
    </location>
</feature>
<evidence type="ECO:0000256" key="1">
    <source>
        <dbReference type="ARBA" id="ARBA00009403"/>
    </source>
</evidence>
<dbReference type="GO" id="GO:0005615">
    <property type="term" value="C:extracellular space"/>
    <property type="evidence" value="ECO:0000318"/>
    <property type="project" value="GO_Central"/>
</dbReference>
<dbReference type="PROSITE" id="PS00287">
    <property type="entry name" value="CYSTATIN"/>
    <property type="match status" value="1"/>
</dbReference>
<dbReference type="InParanoid" id="G1KUP2"/>
<keyword evidence="2" id="KW-0646">Protease inhibitor</keyword>
<evidence type="ECO:0000259" key="5">
    <source>
        <dbReference type="SMART" id="SM00043"/>
    </source>
</evidence>
<comment type="similarity">
    <text evidence="1">Belongs to the cystatin family.</text>
</comment>
<reference evidence="6" key="3">
    <citation type="submission" date="2025-09" db="UniProtKB">
        <authorList>
            <consortium name="Ensembl"/>
        </authorList>
    </citation>
    <scope>IDENTIFICATION</scope>
</reference>
<dbReference type="Pfam" id="PF00031">
    <property type="entry name" value="Cystatin"/>
    <property type="match status" value="1"/>
</dbReference>
<dbReference type="PANTHER" id="PTHR46186">
    <property type="entry name" value="CYSTATIN"/>
    <property type="match status" value="1"/>
</dbReference>
<protein>
    <recommendedName>
        <fullName evidence="5">Cystatin domain-containing protein</fullName>
    </recommendedName>
</protein>
<dbReference type="SMART" id="SM00043">
    <property type="entry name" value="CY"/>
    <property type="match status" value="1"/>
</dbReference>
<dbReference type="STRING" id="28377.ENSACAP00000017815"/>
<dbReference type="Gene3D" id="3.10.450.10">
    <property type="match status" value="1"/>
</dbReference>
<evidence type="ECO:0000256" key="4">
    <source>
        <dbReference type="ARBA" id="ARBA00023157"/>
    </source>
</evidence>
<evidence type="ECO:0000313" key="6">
    <source>
        <dbReference type="Ensembl" id="ENSACAP00000017815.2"/>
    </source>
</evidence>
<dbReference type="Bgee" id="ENSACAG00000021112">
    <property type="expression patterns" value="Expressed in liver and 14 other cell types or tissues"/>
</dbReference>
<dbReference type="FunFam" id="3.10.450.10:FF:000004">
    <property type="entry name" value="Cystatin C"/>
    <property type="match status" value="1"/>
</dbReference>
<dbReference type="PANTHER" id="PTHR46186:SF2">
    <property type="entry name" value="CYSTATIN"/>
    <property type="match status" value="1"/>
</dbReference>
<evidence type="ECO:0000256" key="3">
    <source>
        <dbReference type="ARBA" id="ARBA00022704"/>
    </source>
</evidence>
<dbReference type="OMA" id="VKSSCQD"/>
<sequence length="144" mass="15894">SVSSRGVRMALFGWIGMWGVLLLGAALATGQKQRMMGAPIEVSADDEGVQQALRFAMNEYNRASNDRYGSRVDEVLSVTKQIVAGVKYNIAAKVGRTTCSKSEANLETCAFHEAPELARHVTCHFEVYSVPWLNKITLKRNNCQ</sequence>
<dbReference type="GO" id="GO:0005737">
    <property type="term" value="C:cytoplasm"/>
    <property type="evidence" value="ECO:0000318"/>
    <property type="project" value="GO_Central"/>
</dbReference>
<keyword evidence="4" id="KW-1015">Disulfide bond</keyword>
<dbReference type="Proteomes" id="UP000001646">
    <property type="component" value="Chromosome 4"/>
</dbReference>
<gene>
    <name evidence="6" type="primary">LOC100554354</name>
</gene>
<dbReference type="InterPro" id="IPR018073">
    <property type="entry name" value="Prot_inh_cystat_CS"/>
</dbReference>
<dbReference type="GeneTree" id="ENSGT00940000154755"/>
<dbReference type="SUPFAM" id="SSF54403">
    <property type="entry name" value="Cystatin/monellin"/>
    <property type="match status" value="1"/>
</dbReference>
<evidence type="ECO:0000256" key="2">
    <source>
        <dbReference type="ARBA" id="ARBA00022690"/>
    </source>
</evidence>
<evidence type="ECO:0000313" key="7">
    <source>
        <dbReference type="Proteomes" id="UP000001646"/>
    </source>
</evidence>
<dbReference type="CDD" id="cd00042">
    <property type="entry name" value="CY"/>
    <property type="match status" value="1"/>
</dbReference>
<dbReference type="GO" id="GO:0004869">
    <property type="term" value="F:cysteine-type endopeptidase inhibitor activity"/>
    <property type="evidence" value="ECO:0000318"/>
    <property type="project" value="GO_Central"/>
</dbReference>